<comment type="caution">
    <text evidence="1">The sequence shown here is derived from an EMBL/GenBank/DDBJ whole genome shotgun (WGS) entry which is preliminary data.</text>
</comment>
<dbReference type="Proteomes" id="UP000178089">
    <property type="component" value="Unassembled WGS sequence"/>
</dbReference>
<evidence type="ECO:0000313" key="1">
    <source>
        <dbReference type="EMBL" id="OHA28684.1"/>
    </source>
</evidence>
<reference evidence="1 2" key="1">
    <citation type="journal article" date="2016" name="Nat. Commun.">
        <title>Thousands of microbial genomes shed light on interconnected biogeochemical processes in an aquifer system.</title>
        <authorList>
            <person name="Anantharaman K."/>
            <person name="Brown C.T."/>
            <person name="Hug L.A."/>
            <person name="Sharon I."/>
            <person name="Castelle C.J."/>
            <person name="Probst A.J."/>
            <person name="Thomas B.C."/>
            <person name="Singh A."/>
            <person name="Wilkins M.J."/>
            <person name="Karaoz U."/>
            <person name="Brodie E.L."/>
            <person name="Williams K.H."/>
            <person name="Hubbard S.S."/>
            <person name="Banfield J.F."/>
        </authorList>
    </citation>
    <scope>NUCLEOTIDE SEQUENCE [LARGE SCALE GENOMIC DNA]</scope>
</reference>
<accession>A0A1G2MXX2</accession>
<dbReference type="AlphaFoldDB" id="A0A1G2MXX2"/>
<sequence length="285" mass="32183">MLFEVMTVLGAGTNTNDTVRLAAPIKALRYMDNPLEPQSSFWERFKSEIGRNGPRITIQKFGYPSTFKWARQSMHEGYGRRKIESEGEDLFGSIFSDSALDALTAGIDFHGLKEDRKTALAFGAKFVEGSLNTTEPHLGQSSVEPVEIGWFHEWIHGFVKKDRTRYGLKLLNSNPYGYLSVAFGRNRNHMPFLVSNTRARVMLSSSKIGTPRIDEELLFPVNPETQFSIGCRFYPTMMDESDSQPALTTRFTREIGYANSGNVLYASAYINGYERLGIIGISFNW</sequence>
<evidence type="ECO:0000313" key="2">
    <source>
        <dbReference type="Proteomes" id="UP000178089"/>
    </source>
</evidence>
<name>A0A1G2MXX2_9BACT</name>
<proteinExistence type="predicted"/>
<protein>
    <submittedName>
        <fullName evidence="1">Uncharacterized protein</fullName>
    </submittedName>
</protein>
<dbReference type="EMBL" id="MHRT01000010">
    <property type="protein sequence ID" value="OHA28684.1"/>
    <property type="molecule type" value="Genomic_DNA"/>
</dbReference>
<organism evidence="1 2">
    <name type="scientific">Candidatus Taylorbacteria bacterium RIFCSPHIGHO2_12_FULL_45_16</name>
    <dbReference type="NCBI Taxonomy" id="1802315"/>
    <lineage>
        <taxon>Bacteria</taxon>
        <taxon>Candidatus Tayloriibacteriota</taxon>
    </lineage>
</organism>
<gene>
    <name evidence="1" type="ORF">A3F51_02825</name>
</gene>